<dbReference type="SUPFAM" id="SSF52733">
    <property type="entry name" value="Nicotinate mononucleotide:5,6-dimethylbenzimidazole phosphoribosyltransferase (CobT)"/>
    <property type="match status" value="1"/>
</dbReference>
<evidence type="ECO:0000256" key="10">
    <source>
        <dbReference type="ARBA" id="ARBA00047340"/>
    </source>
</evidence>
<dbReference type="EMBL" id="CP018258">
    <property type="protein sequence ID" value="APV44266.1"/>
    <property type="molecule type" value="Genomic_DNA"/>
</dbReference>
<evidence type="ECO:0000256" key="8">
    <source>
        <dbReference type="ARBA" id="ARBA00022679"/>
    </source>
</evidence>
<accession>A0A1P8F703</accession>
<reference evidence="13" key="2">
    <citation type="journal article" date="2017" name="Int. J. Syst. Evol. Microbiol.">
        <title>Dehalogenimonas formicexedens sp. nov., a chlorinated alkane-respiring bacterium isolated from contaminated groundwater.</title>
        <authorList>
            <person name="Key T.A."/>
            <person name="Bowman K.S."/>
            <person name="Lee I."/>
            <person name="Chun J."/>
            <person name="Albuquerque L."/>
            <person name="da Costa M.S."/>
            <person name="Rainey F.A."/>
            <person name="Moe W.M."/>
        </authorList>
    </citation>
    <scope>NUCLEOTIDE SEQUENCE</scope>
    <source>
        <strain evidence="13">NSZ-14</strain>
    </source>
</reference>
<evidence type="ECO:0000256" key="4">
    <source>
        <dbReference type="ARBA" id="ARBA00011991"/>
    </source>
</evidence>
<dbReference type="STRING" id="1839801.Dform_00898"/>
<dbReference type="EMBL" id="CP018258">
    <property type="protein sequence ID" value="APV44239.1"/>
    <property type="molecule type" value="Genomic_DNA"/>
</dbReference>
<keyword evidence="7 11" id="KW-0328">Glycosyltransferase</keyword>
<dbReference type="PANTHER" id="PTHR43463:SF1">
    <property type="entry name" value="NICOTINATE-NUCLEOTIDE--DIMETHYLBENZIMIDAZOLE PHOSPHORIBOSYLTRANSFERASE"/>
    <property type="match status" value="1"/>
</dbReference>
<comment type="function">
    <text evidence="1 11">Catalyzes the synthesis of alpha-ribazole-5'-phosphate from nicotinate mononucleotide (NAMN) and 5,6-dimethylbenzimidazole (DMB).</text>
</comment>
<dbReference type="InterPro" id="IPR003200">
    <property type="entry name" value="Nict_dMeBzImd_PRibTrfase"/>
</dbReference>
<dbReference type="NCBIfam" id="NF000996">
    <property type="entry name" value="PRK00105.1"/>
    <property type="match status" value="1"/>
</dbReference>
<evidence type="ECO:0000313" key="12">
    <source>
        <dbReference type="EMBL" id="APV44239.1"/>
    </source>
</evidence>
<dbReference type="InterPro" id="IPR017846">
    <property type="entry name" value="Nict_dMeBzImd_PRibTrfase_bact"/>
</dbReference>
<dbReference type="PANTHER" id="PTHR43463">
    <property type="entry name" value="NICOTINATE-NUCLEOTIDE--DIMETHYLBENZIMIDAZOLE PHOSPHORIBOSYLTRANSFERASE"/>
    <property type="match status" value="1"/>
</dbReference>
<dbReference type="OrthoDB" id="9781491at2"/>
<comment type="similarity">
    <text evidence="3 11">Belongs to the CobT family.</text>
</comment>
<organism evidence="13 14">
    <name type="scientific">Dehalogenimonas formicexedens</name>
    <dbReference type="NCBI Taxonomy" id="1839801"/>
    <lineage>
        <taxon>Bacteria</taxon>
        <taxon>Bacillati</taxon>
        <taxon>Chloroflexota</taxon>
        <taxon>Dehalococcoidia</taxon>
        <taxon>Dehalococcoidales</taxon>
        <taxon>Dehalococcoidaceae</taxon>
        <taxon>Dehalogenimonas</taxon>
    </lineage>
</organism>
<evidence type="ECO:0000256" key="1">
    <source>
        <dbReference type="ARBA" id="ARBA00002197"/>
    </source>
</evidence>
<reference evidence="14" key="1">
    <citation type="submission" date="2016-11" db="EMBL/GenBank/DDBJ databases">
        <title>Dehalogenimonas formicexedens sp. nov., a chlorinated alkane respiring bacterium isolated from contaminated groundwater.</title>
        <authorList>
            <person name="Key T.A."/>
            <person name="Bowman K.S."/>
            <person name="Lee I."/>
            <person name="Chun J."/>
            <person name="Albuquerque L."/>
            <person name="da Costa M.S."/>
            <person name="Rainey F.A."/>
            <person name="Moe W.M."/>
        </authorList>
    </citation>
    <scope>NUCLEOTIDE SEQUENCE [LARGE SCALE GENOMIC DNA]</scope>
    <source>
        <strain evidence="14">NSZ-14</strain>
    </source>
</reference>
<keyword evidence="8 11" id="KW-0808">Transferase</keyword>
<proteinExistence type="inferred from homology"/>
<protein>
    <recommendedName>
        <fullName evidence="5 11">Nicotinate-nucleotide--dimethylbenzimidazole phosphoribosyltransferase</fullName>
        <shortName evidence="11">NN:DBI PRT</shortName>
        <ecNumber evidence="4 11">2.4.2.21</ecNumber>
    </recommendedName>
    <alternativeName>
        <fullName evidence="9 11">N(1)-alpha-phosphoribosyltransferase</fullName>
    </alternativeName>
</protein>
<dbReference type="Proteomes" id="UP000185934">
    <property type="component" value="Chromosome"/>
</dbReference>
<evidence type="ECO:0000256" key="11">
    <source>
        <dbReference type="HAMAP-Rule" id="MF_00230"/>
    </source>
</evidence>
<evidence type="ECO:0000256" key="7">
    <source>
        <dbReference type="ARBA" id="ARBA00022676"/>
    </source>
</evidence>
<evidence type="ECO:0000256" key="6">
    <source>
        <dbReference type="ARBA" id="ARBA00022573"/>
    </source>
</evidence>
<gene>
    <name evidence="13" type="primary">cobU</name>
    <name evidence="11 13" type="synonym">cobT</name>
    <name evidence="12" type="ORF">Dform_00898</name>
    <name evidence="13" type="ORF">Dform_00925</name>
</gene>
<comment type="catalytic activity">
    <reaction evidence="10 11">
        <text>5,6-dimethylbenzimidazole + nicotinate beta-D-ribonucleotide = alpha-ribazole 5'-phosphate + nicotinate + H(+)</text>
        <dbReference type="Rhea" id="RHEA:11196"/>
        <dbReference type="ChEBI" id="CHEBI:15378"/>
        <dbReference type="ChEBI" id="CHEBI:15890"/>
        <dbReference type="ChEBI" id="CHEBI:32544"/>
        <dbReference type="ChEBI" id="CHEBI:57502"/>
        <dbReference type="ChEBI" id="CHEBI:57918"/>
        <dbReference type="EC" id="2.4.2.21"/>
    </reaction>
</comment>
<dbReference type="KEGG" id="dfo:Dform_00898"/>
<evidence type="ECO:0000313" key="14">
    <source>
        <dbReference type="Proteomes" id="UP000185934"/>
    </source>
</evidence>
<keyword evidence="14" id="KW-1185">Reference proteome</keyword>
<dbReference type="AlphaFoldDB" id="A0A1P8F703"/>
<evidence type="ECO:0000256" key="5">
    <source>
        <dbReference type="ARBA" id="ARBA00015486"/>
    </source>
</evidence>
<keyword evidence="6 11" id="KW-0169">Cobalamin biosynthesis</keyword>
<evidence type="ECO:0000256" key="2">
    <source>
        <dbReference type="ARBA" id="ARBA00005049"/>
    </source>
</evidence>
<dbReference type="Pfam" id="PF02277">
    <property type="entry name" value="DBI_PRT"/>
    <property type="match status" value="1"/>
</dbReference>
<comment type="pathway">
    <text evidence="2 11">Nucleoside biosynthesis; alpha-ribazole biosynthesis; alpha-ribazole from 5,6-dimethylbenzimidazole: step 1/2.</text>
</comment>
<dbReference type="Gene3D" id="1.10.1610.10">
    <property type="match status" value="1"/>
</dbReference>
<dbReference type="FunFam" id="3.40.50.10210:FF:000001">
    <property type="entry name" value="Nicotinate-nucleotide--dimethylbenzimidazole phosphoribosyltransferase"/>
    <property type="match status" value="1"/>
</dbReference>
<sequence length="353" mass="36369">MGDLLNKTIAAIKPLDKDAMARAAARQDMLTKPQGALGRLEEISIRLAGIQGKPIPVIKNKAIITMAGDHGVVAEKVGNYPQEVTPQMVLNFVHGGAAINVISRQVGARVVVVNMGVAGDLPADIPVVNKLVARGTRNIAKGPAMTEAQAVQAIEAGIQVVNAEIDKGLDIVGTGDMGIGNTTPSAAICAVMTGQSVVKVTGRGTGLTDDQLQHKIEVIEEAISVNRPDPKNGLDVLAKLGGFEIGGIAGVILGAAARGVPVVVDGFISGAGALIAEAIAPQSREYMFLGHLSVEPGHKIMADKLELKPIVTLDLRLGEGTGAAIGIFIAETSAKILAEMATFGEAGVSEKEE</sequence>
<dbReference type="HAMAP" id="MF_00230">
    <property type="entry name" value="CobT"/>
    <property type="match status" value="1"/>
</dbReference>
<dbReference type="UniPathway" id="UPA00061">
    <property type="reaction ID" value="UER00516"/>
</dbReference>
<dbReference type="InterPro" id="IPR036087">
    <property type="entry name" value="Nict_dMeBzImd_PRibTrfase_sf"/>
</dbReference>
<evidence type="ECO:0000313" key="13">
    <source>
        <dbReference type="EMBL" id="APV44266.1"/>
    </source>
</evidence>
<evidence type="ECO:0000256" key="3">
    <source>
        <dbReference type="ARBA" id="ARBA00007110"/>
    </source>
</evidence>
<dbReference type="NCBIfam" id="TIGR03160">
    <property type="entry name" value="cobT_DBIPRT"/>
    <property type="match status" value="1"/>
</dbReference>
<name>A0A1P8F703_9CHLR</name>
<dbReference type="GO" id="GO:0009236">
    <property type="term" value="P:cobalamin biosynthetic process"/>
    <property type="evidence" value="ECO:0007669"/>
    <property type="project" value="UniProtKB-UniRule"/>
</dbReference>
<dbReference type="GO" id="GO:0008939">
    <property type="term" value="F:nicotinate-nucleotide-dimethylbenzimidazole phosphoribosyltransferase activity"/>
    <property type="evidence" value="ECO:0007669"/>
    <property type="project" value="UniProtKB-UniRule"/>
</dbReference>
<dbReference type="EC" id="2.4.2.21" evidence="4 11"/>
<dbReference type="RefSeq" id="WP_076003963.1">
    <property type="nucleotide sequence ID" value="NZ_CP018258.1"/>
</dbReference>
<feature type="active site" description="Proton acceptor" evidence="11">
    <location>
        <position position="319"/>
    </location>
</feature>
<dbReference type="InterPro" id="IPR023195">
    <property type="entry name" value="Nict_dMeBzImd_PRibTrfase_N"/>
</dbReference>
<evidence type="ECO:0000256" key="9">
    <source>
        <dbReference type="ARBA" id="ARBA00030686"/>
    </source>
</evidence>
<dbReference type="KEGG" id="dfo:Dform_00925"/>
<dbReference type="CDD" id="cd02439">
    <property type="entry name" value="DMB-PRT_CobT"/>
    <property type="match status" value="1"/>
</dbReference>
<dbReference type="Gene3D" id="3.40.50.10210">
    <property type="match status" value="1"/>
</dbReference>